<evidence type="ECO:0000256" key="13">
    <source>
        <dbReference type="SAM" id="Phobius"/>
    </source>
</evidence>
<evidence type="ECO:0000256" key="1">
    <source>
        <dbReference type="ARBA" id="ARBA00001974"/>
    </source>
</evidence>
<dbReference type="InterPro" id="IPR050415">
    <property type="entry name" value="MRET"/>
</dbReference>
<dbReference type="Proteomes" id="UP001058003">
    <property type="component" value="Chromosome"/>
</dbReference>
<dbReference type="PROSITE" id="PS51384">
    <property type="entry name" value="FAD_FR"/>
    <property type="match status" value="1"/>
</dbReference>
<dbReference type="AlphaFoldDB" id="A0A9Q9MHQ3"/>
<gene>
    <name evidence="15" type="ORF">Daura_13070</name>
</gene>
<dbReference type="InterPro" id="IPR017927">
    <property type="entry name" value="FAD-bd_FR_type"/>
</dbReference>
<dbReference type="Gene3D" id="2.40.30.10">
    <property type="entry name" value="Translation factors"/>
    <property type="match status" value="1"/>
</dbReference>
<dbReference type="InterPro" id="IPR013130">
    <property type="entry name" value="Fe3_Rdtase_TM_dom"/>
</dbReference>
<evidence type="ECO:0000256" key="5">
    <source>
        <dbReference type="ARBA" id="ARBA00022714"/>
    </source>
</evidence>
<keyword evidence="3" id="KW-0285">Flavoprotein</keyword>
<comment type="subcellular location">
    <subcellularLocation>
        <location evidence="2">Membrane</location>
        <topology evidence="2">Multi-pass membrane protein</topology>
    </subcellularLocation>
</comment>
<dbReference type="PANTHER" id="PTHR47354:SF8">
    <property type="entry name" value="1,2-PHENYLACETYL-COA EPOXIDASE, SUBUNIT E"/>
    <property type="match status" value="1"/>
</dbReference>
<feature type="transmembrane region" description="Helical" evidence="13">
    <location>
        <begin position="207"/>
        <end position="227"/>
    </location>
</feature>
<dbReference type="KEGG" id="daur:Daura_13070"/>
<protein>
    <submittedName>
        <fullName evidence="15">Ferric reductase-like transmembrane domain-containing protein</fullName>
    </submittedName>
</protein>
<keyword evidence="10" id="KW-0408">Iron</keyword>
<keyword evidence="5" id="KW-0001">2Fe-2S</keyword>
<evidence type="ECO:0000256" key="12">
    <source>
        <dbReference type="ARBA" id="ARBA00023136"/>
    </source>
</evidence>
<evidence type="ECO:0000256" key="11">
    <source>
        <dbReference type="ARBA" id="ARBA00023014"/>
    </source>
</evidence>
<accession>A0A9Q9MHQ3</accession>
<dbReference type="EMBL" id="CP073767">
    <property type="protein sequence ID" value="UWZ57009.1"/>
    <property type="molecule type" value="Genomic_DNA"/>
</dbReference>
<dbReference type="SUPFAM" id="SSF63380">
    <property type="entry name" value="Riboflavin synthase domain-like"/>
    <property type="match status" value="1"/>
</dbReference>
<proteinExistence type="predicted"/>
<keyword evidence="7" id="KW-0274">FAD</keyword>
<evidence type="ECO:0000313" key="15">
    <source>
        <dbReference type="EMBL" id="UWZ57009.1"/>
    </source>
</evidence>
<dbReference type="RefSeq" id="WP_033361416.1">
    <property type="nucleotide sequence ID" value="NZ_CP073767.1"/>
</dbReference>
<keyword evidence="6" id="KW-0479">Metal-binding</keyword>
<evidence type="ECO:0000256" key="9">
    <source>
        <dbReference type="ARBA" id="ARBA00023002"/>
    </source>
</evidence>
<keyword evidence="11" id="KW-0411">Iron-sulfur</keyword>
<keyword evidence="12 13" id="KW-0472">Membrane</keyword>
<feature type="transmembrane region" description="Helical" evidence="13">
    <location>
        <begin position="177"/>
        <end position="195"/>
    </location>
</feature>
<dbReference type="PANTHER" id="PTHR47354">
    <property type="entry name" value="NADH OXIDOREDUCTASE HCR"/>
    <property type="match status" value="1"/>
</dbReference>
<sequence>MTATTAPPRPAPPHRQAVSAAPAADVGAGAAFVSLLVVVALWVANGGVGQLGDGAGAATSALGRLTGLVAADLLLLQVLLMARVPLIERAFGQDRLARWHRWTGFSSFHLMVAHIVLITVGYALDERVDVVRELWVLTVDYPGMLLAAAGTVLLLMVVVTSMRAARRRLRYESWHLLHLYAYLGVGLALPHQIWTGADFIASAWSRAYWWTLYAAAAGAVLAYRVGLPAWRTWRHRLVVDRVVAEGPGLTSVYLSGRHLPELPVRAGQFFQWRFLDGPGWSRAHPYSLSATPHTGVLRITVKDLGDGSARVAGLRPGTRAVIEGPYGRLTGESYTGGPVVMLACGIGVTPLLALLGELPYGPGQATLVYRARTEAEVAFRGELEWLARRRGVRVVYLLGPRATRPSWLPASAAGLSDAETLRRCAPDVAAADVYICGPDAWTAAARAAAVAAGVAPRRVHTEQFAW</sequence>
<keyword evidence="16" id="KW-1185">Reference proteome</keyword>
<evidence type="ECO:0000259" key="14">
    <source>
        <dbReference type="PROSITE" id="PS51384"/>
    </source>
</evidence>
<evidence type="ECO:0000256" key="8">
    <source>
        <dbReference type="ARBA" id="ARBA00022989"/>
    </source>
</evidence>
<dbReference type="Pfam" id="PF01794">
    <property type="entry name" value="Ferric_reduct"/>
    <property type="match status" value="1"/>
</dbReference>
<evidence type="ECO:0000256" key="4">
    <source>
        <dbReference type="ARBA" id="ARBA00022692"/>
    </source>
</evidence>
<reference evidence="15" key="1">
    <citation type="submission" date="2021-04" db="EMBL/GenBank/DDBJ databases">
        <title>Dactylosporangium aurantiacum NRRL B-8018 full assembly.</title>
        <authorList>
            <person name="Hartkoorn R.C."/>
            <person name="Beaudoing E."/>
            <person name="Hot D."/>
        </authorList>
    </citation>
    <scope>NUCLEOTIDE SEQUENCE</scope>
    <source>
        <strain evidence="15">NRRL B-8018</strain>
    </source>
</reference>
<dbReference type="GO" id="GO:0046872">
    <property type="term" value="F:metal ion binding"/>
    <property type="evidence" value="ECO:0007669"/>
    <property type="project" value="UniProtKB-KW"/>
</dbReference>
<feature type="transmembrane region" description="Helical" evidence="13">
    <location>
        <begin position="144"/>
        <end position="165"/>
    </location>
</feature>
<dbReference type="InterPro" id="IPR001433">
    <property type="entry name" value="OxRdtase_FAD/NAD-bd"/>
</dbReference>
<dbReference type="GO" id="GO:0016020">
    <property type="term" value="C:membrane"/>
    <property type="evidence" value="ECO:0007669"/>
    <property type="project" value="UniProtKB-SubCell"/>
</dbReference>
<feature type="domain" description="FAD-binding FR-type" evidence="14">
    <location>
        <begin position="232"/>
        <end position="332"/>
    </location>
</feature>
<dbReference type="SUPFAM" id="SSF52343">
    <property type="entry name" value="Ferredoxin reductase-like, C-terminal NADP-linked domain"/>
    <property type="match status" value="1"/>
</dbReference>
<organism evidence="15 16">
    <name type="scientific">Dactylosporangium aurantiacum</name>
    <dbReference type="NCBI Taxonomy" id="35754"/>
    <lineage>
        <taxon>Bacteria</taxon>
        <taxon>Bacillati</taxon>
        <taxon>Actinomycetota</taxon>
        <taxon>Actinomycetes</taxon>
        <taxon>Micromonosporales</taxon>
        <taxon>Micromonosporaceae</taxon>
        <taxon>Dactylosporangium</taxon>
    </lineage>
</organism>
<dbReference type="GO" id="GO:0016491">
    <property type="term" value="F:oxidoreductase activity"/>
    <property type="evidence" value="ECO:0007669"/>
    <property type="project" value="UniProtKB-KW"/>
</dbReference>
<feature type="transmembrane region" description="Helical" evidence="13">
    <location>
        <begin position="21"/>
        <end position="44"/>
    </location>
</feature>
<dbReference type="InterPro" id="IPR039261">
    <property type="entry name" value="FNR_nucleotide-bd"/>
</dbReference>
<dbReference type="Pfam" id="PF00175">
    <property type="entry name" value="NAD_binding_1"/>
    <property type="match status" value="1"/>
</dbReference>
<evidence type="ECO:0000313" key="16">
    <source>
        <dbReference type="Proteomes" id="UP001058003"/>
    </source>
</evidence>
<dbReference type="GO" id="GO:0050660">
    <property type="term" value="F:flavin adenine dinucleotide binding"/>
    <property type="evidence" value="ECO:0007669"/>
    <property type="project" value="TreeGrafter"/>
</dbReference>
<evidence type="ECO:0000256" key="3">
    <source>
        <dbReference type="ARBA" id="ARBA00022630"/>
    </source>
</evidence>
<feature type="transmembrane region" description="Helical" evidence="13">
    <location>
        <begin position="102"/>
        <end position="124"/>
    </location>
</feature>
<evidence type="ECO:0000256" key="10">
    <source>
        <dbReference type="ARBA" id="ARBA00023004"/>
    </source>
</evidence>
<name>A0A9Q9MHQ3_9ACTN</name>
<evidence type="ECO:0000256" key="6">
    <source>
        <dbReference type="ARBA" id="ARBA00022723"/>
    </source>
</evidence>
<feature type="transmembrane region" description="Helical" evidence="13">
    <location>
        <begin position="64"/>
        <end position="82"/>
    </location>
</feature>
<dbReference type="GO" id="GO:0051537">
    <property type="term" value="F:2 iron, 2 sulfur cluster binding"/>
    <property type="evidence" value="ECO:0007669"/>
    <property type="project" value="UniProtKB-KW"/>
</dbReference>
<keyword evidence="8 13" id="KW-1133">Transmembrane helix</keyword>
<comment type="cofactor">
    <cofactor evidence="1">
        <name>FAD</name>
        <dbReference type="ChEBI" id="CHEBI:57692"/>
    </cofactor>
</comment>
<evidence type="ECO:0000256" key="2">
    <source>
        <dbReference type="ARBA" id="ARBA00004141"/>
    </source>
</evidence>
<dbReference type="InterPro" id="IPR017938">
    <property type="entry name" value="Riboflavin_synthase-like_b-brl"/>
</dbReference>
<dbReference type="OrthoDB" id="9801223at2"/>
<evidence type="ECO:0000256" key="7">
    <source>
        <dbReference type="ARBA" id="ARBA00022827"/>
    </source>
</evidence>
<dbReference type="Gene3D" id="3.40.50.80">
    <property type="entry name" value="Nucleotide-binding domain of ferredoxin-NADP reductase (FNR) module"/>
    <property type="match status" value="1"/>
</dbReference>
<keyword evidence="4 13" id="KW-0812">Transmembrane</keyword>
<keyword evidence="9" id="KW-0560">Oxidoreductase</keyword>